<evidence type="ECO:0000259" key="3">
    <source>
        <dbReference type="PROSITE" id="PS50089"/>
    </source>
</evidence>
<protein>
    <recommendedName>
        <fullName evidence="3">RING-type domain-containing protein</fullName>
    </recommendedName>
</protein>
<keyword evidence="1" id="KW-0862">Zinc</keyword>
<sequence length="401" mass="45889">MLAVCGICIYKSFEERCCILMPGCGHVFDKACIDNSLGLEYTCPECQCVYLLPSPYRPTILSADNSEHQEYIQMRKSVAEANEQIYALKAELQQVKCELAIERRKHEKCNEALTTPKNALEIHKSGSHDRIFSKRDLSSELSSSAINNLAVANVPTTKTRTQPTEIEANTSKKTSFEQTKSQYTISQGKYNQLLNKKKKYIPETLMKWEEWNQSILNKLYNFQTLVDIATERLQATRSSSNSLQIDKKKLLKELNSSVQVSEIIQQHSKLEQATTLVLQQKISACNKKMDELEDSEQELDMTNRHLQAKLEKLVAFMPDKNTMDEFDTASSELQITAKTKSLMLKIKQSSKWRKMGEKLQSMMRDTKSLARDSRSHANNLKQAEKLIQSLVTMNRELRKLG</sequence>
<keyword evidence="1" id="KW-0863">Zinc-finger</keyword>
<evidence type="ECO:0000313" key="5">
    <source>
        <dbReference type="Proteomes" id="UP000054107"/>
    </source>
</evidence>
<proteinExistence type="predicted"/>
<keyword evidence="1" id="KW-0479">Metal-binding</keyword>
<organism evidence="4 5">
    <name type="scientific">Parasitella parasitica</name>
    <dbReference type="NCBI Taxonomy" id="35722"/>
    <lineage>
        <taxon>Eukaryota</taxon>
        <taxon>Fungi</taxon>
        <taxon>Fungi incertae sedis</taxon>
        <taxon>Mucoromycota</taxon>
        <taxon>Mucoromycotina</taxon>
        <taxon>Mucoromycetes</taxon>
        <taxon>Mucorales</taxon>
        <taxon>Mucorineae</taxon>
        <taxon>Mucoraceae</taxon>
        <taxon>Parasitella</taxon>
    </lineage>
</organism>
<dbReference type="InterPro" id="IPR013083">
    <property type="entry name" value="Znf_RING/FYVE/PHD"/>
</dbReference>
<dbReference type="Pfam" id="PF13639">
    <property type="entry name" value="zf-RING_2"/>
    <property type="match status" value="1"/>
</dbReference>
<reference evidence="4 5" key="1">
    <citation type="submission" date="2014-09" db="EMBL/GenBank/DDBJ databases">
        <authorList>
            <person name="Ellenberger Sabrina"/>
        </authorList>
    </citation>
    <scope>NUCLEOTIDE SEQUENCE [LARGE SCALE GENOMIC DNA]</scope>
    <source>
        <strain evidence="4 5">CBS 412.66</strain>
    </source>
</reference>
<keyword evidence="5" id="KW-1185">Reference proteome</keyword>
<name>A0A0B7NQN6_9FUNG</name>
<accession>A0A0B7NQN6</accession>
<dbReference type="AlphaFoldDB" id="A0A0B7NQN6"/>
<dbReference type="EMBL" id="LN733663">
    <property type="protein sequence ID" value="CEP17294.1"/>
    <property type="molecule type" value="Genomic_DNA"/>
</dbReference>
<dbReference type="GO" id="GO:0008270">
    <property type="term" value="F:zinc ion binding"/>
    <property type="evidence" value="ECO:0007669"/>
    <property type="project" value="UniProtKB-KW"/>
</dbReference>
<dbReference type="Gene3D" id="3.30.40.10">
    <property type="entry name" value="Zinc/RING finger domain, C3HC4 (zinc finger)"/>
    <property type="match status" value="1"/>
</dbReference>
<dbReference type="SMART" id="SM00184">
    <property type="entry name" value="RING"/>
    <property type="match status" value="1"/>
</dbReference>
<evidence type="ECO:0000256" key="1">
    <source>
        <dbReference type="PROSITE-ProRule" id="PRU00175"/>
    </source>
</evidence>
<keyword evidence="2" id="KW-0175">Coiled coil</keyword>
<dbReference type="InterPro" id="IPR001841">
    <property type="entry name" value="Znf_RING"/>
</dbReference>
<dbReference type="Proteomes" id="UP000054107">
    <property type="component" value="Unassembled WGS sequence"/>
</dbReference>
<evidence type="ECO:0000313" key="4">
    <source>
        <dbReference type="EMBL" id="CEP17294.1"/>
    </source>
</evidence>
<gene>
    <name evidence="4" type="primary">PARPA_11590.1 scaffold 44482</name>
</gene>
<feature type="domain" description="RING-type" evidence="3">
    <location>
        <begin position="5"/>
        <end position="47"/>
    </location>
</feature>
<dbReference type="OrthoDB" id="9984778at2759"/>
<feature type="coiled-coil region" evidence="2">
    <location>
        <begin position="278"/>
        <end position="312"/>
    </location>
</feature>
<evidence type="ECO:0000256" key="2">
    <source>
        <dbReference type="SAM" id="Coils"/>
    </source>
</evidence>
<dbReference type="PROSITE" id="PS50089">
    <property type="entry name" value="ZF_RING_2"/>
    <property type="match status" value="1"/>
</dbReference>
<dbReference type="SUPFAM" id="SSF57850">
    <property type="entry name" value="RING/U-box"/>
    <property type="match status" value="1"/>
</dbReference>